<gene>
    <name evidence="9" type="ORF">KGD84_16300</name>
</gene>
<keyword evidence="10" id="KW-1185">Reference proteome</keyword>
<name>A0ABX8BFK2_9ACTN</name>
<dbReference type="PANTHER" id="PTHR45436">
    <property type="entry name" value="SENSOR HISTIDINE KINASE YKOH"/>
    <property type="match status" value="1"/>
</dbReference>
<evidence type="ECO:0000256" key="6">
    <source>
        <dbReference type="SAM" id="MobiDB-lite"/>
    </source>
</evidence>
<comment type="catalytic activity">
    <reaction evidence="1">
        <text>ATP + protein L-histidine = ADP + protein N-phospho-L-histidine.</text>
        <dbReference type="EC" id="2.7.13.3"/>
    </reaction>
</comment>
<evidence type="ECO:0000259" key="8">
    <source>
        <dbReference type="SMART" id="SM00387"/>
    </source>
</evidence>
<dbReference type="RefSeq" id="WP_220561307.1">
    <property type="nucleotide sequence ID" value="NZ_CP074133.1"/>
</dbReference>
<feature type="domain" description="Histidine kinase/HSP90-like ATPase" evidence="8">
    <location>
        <begin position="515"/>
        <end position="625"/>
    </location>
</feature>
<keyword evidence="7" id="KW-0812">Transmembrane</keyword>
<evidence type="ECO:0000313" key="10">
    <source>
        <dbReference type="Proteomes" id="UP000676079"/>
    </source>
</evidence>
<dbReference type="Pfam" id="PF02518">
    <property type="entry name" value="HATPase_c"/>
    <property type="match status" value="1"/>
</dbReference>
<dbReference type="SUPFAM" id="SSF55874">
    <property type="entry name" value="ATPase domain of HSP90 chaperone/DNA topoisomerase II/histidine kinase"/>
    <property type="match status" value="1"/>
</dbReference>
<feature type="compositionally biased region" description="Pro residues" evidence="6">
    <location>
        <begin position="630"/>
        <end position="647"/>
    </location>
</feature>
<accession>A0ABX8BFK2</accession>
<keyword evidence="4" id="KW-0808">Transferase</keyword>
<keyword evidence="7" id="KW-0472">Membrane</keyword>
<dbReference type="InterPro" id="IPR013587">
    <property type="entry name" value="Nitrate/nitrite_sensing"/>
</dbReference>
<dbReference type="InterPro" id="IPR003594">
    <property type="entry name" value="HATPase_dom"/>
</dbReference>
<feature type="transmembrane region" description="Helical" evidence="7">
    <location>
        <begin position="309"/>
        <end position="332"/>
    </location>
</feature>
<evidence type="ECO:0000256" key="3">
    <source>
        <dbReference type="ARBA" id="ARBA00022553"/>
    </source>
</evidence>
<evidence type="ECO:0000256" key="1">
    <source>
        <dbReference type="ARBA" id="ARBA00000085"/>
    </source>
</evidence>
<dbReference type="EMBL" id="CP074133">
    <property type="protein sequence ID" value="QUX20114.1"/>
    <property type="molecule type" value="Genomic_DNA"/>
</dbReference>
<evidence type="ECO:0000313" key="9">
    <source>
        <dbReference type="EMBL" id="QUX20114.1"/>
    </source>
</evidence>
<dbReference type="InterPro" id="IPR050428">
    <property type="entry name" value="TCS_sensor_his_kinase"/>
</dbReference>
<dbReference type="Pfam" id="PF08376">
    <property type="entry name" value="NIT"/>
    <property type="match status" value="1"/>
</dbReference>
<dbReference type="SMART" id="SM00387">
    <property type="entry name" value="HATPase_c"/>
    <property type="match status" value="1"/>
</dbReference>
<evidence type="ECO:0000256" key="7">
    <source>
        <dbReference type="SAM" id="Phobius"/>
    </source>
</evidence>
<organism evidence="9 10">
    <name type="scientific">Nocardiopsis changdeensis</name>
    <dbReference type="NCBI Taxonomy" id="2831969"/>
    <lineage>
        <taxon>Bacteria</taxon>
        <taxon>Bacillati</taxon>
        <taxon>Actinomycetota</taxon>
        <taxon>Actinomycetes</taxon>
        <taxon>Streptosporangiales</taxon>
        <taxon>Nocardiopsidaceae</taxon>
        <taxon>Nocardiopsis</taxon>
    </lineage>
</organism>
<dbReference type="InterPro" id="IPR036890">
    <property type="entry name" value="HATPase_C_sf"/>
</dbReference>
<dbReference type="Proteomes" id="UP000676079">
    <property type="component" value="Chromosome"/>
</dbReference>
<keyword evidence="7" id="KW-1133">Transmembrane helix</keyword>
<keyword evidence="5" id="KW-0418">Kinase</keyword>
<proteinExistence type="predicted"/>
<evidence type="ECO:0000256" key="2">
    <source>
        <dbReference type="ARBA" id="ARBA00012438"/>
    </source>
</evidence>
<dbReference type="PANTHER" id="PTHR45436:SF5">
    <property type="entry name" value="SENSOR HISTIDINE KINASE TRCS"/>
    <property type="match status" value="1"/>
</dbReference>
<dbReference type="EC" id="2.7.13.3" evidence="2"/>
<reference evidence="9 10" key="1">
    <citation type="submission" date="2021-05" db="EMBL/GenBank/DDBJ databases">
        <title>Direct Submission.</title>
        <authorList>
            <person name="Li K."/>
            <person name="Gao J."/>
        </authorList>
    </citation>
    <scope>NUCLEOTIDE SEQUENCE [LARGE SCALE GENOMIC DNA]</scope>
    <source>
        <strain evidence="9 10">Mg02</strain>
    </source>
</reference>
<sequence length="745" mass="79607">MPPTKRRSLRARMITLVLLPSTVLLLVWSLFTALLVGDIRALRTETALTREAGTAVSAVIGALQDERLATAASANGAQSSLLALEDSRAATDAAVDELAGVLGGFDTDVLPVQALHLQRDLGGLAHHRAIVDALPPYRRELVQTAAAYHDLVEQGLRFWDSRVEHAEPAQIPRLRSLTSLMRARELLARQNTVFTHAVATDTFTPGAHTEFVAAAGAQRHTWDRIGAELAPEDARTYRLLETYDSLRRVRDLQNEVIAAPQHTRPPVNASAWQGAAEASDQRMRSVERGQLRLLADYGDARSADLARTALLTSLPILAVALASAAVAITGAVRMGRRLHRLRTTTLEYARVHLPRLTARLRAGEEVGPEPAPVPRTRGDEITDVADAFDDARRAAVAAAVQEARLRAGVSAMFGTIARRTQSLVHRQLAVLDRLERDETDPDALAALFRVDHFSARLRRNAENLMLLSGGAPTRRPRAPMRLHEVVRAAAGEIEDYTRVQPRGLPPVALRGDTAADTARLLAELLENATAFSPPDTEVEVGAALGDGCRIEVTDRGLGMGEAALEEYNALLADPPRFDVAGLVEDSPLGLFVVATLAARHGLRVELSAAPGGSGVRATVHVPADALVEPGPAPAPPPPAAVTAPPSPEDTVPGGTVSESTVSEKTVHVSPAAPANGDGPHGGTDADHYMGLPRRRRRAVDPAPEPVTTTDDDDRSPERVRSLMSAFQAGTRRARAAGPDGDTEEG</sequence>
<protein>
    <recommendedName>
        <fullName evidence="2">histidine kinase</fullName>
        <ecNumber evidence="2">2.7.13.3</ecNumber>
    </recommendedName>
</protein>
<keyword evidence="3" id="KW-0597">Phosphoprotein</keyword>
<dbReference type="Gene3D" id="3.30.565.10">
    <property type="entry name" value="Histidine kinase-like ATPase, C-terminal domain"/>
    <property type="match status" value="1"/>
</dbReference>
<evidence type="ECO:0000256" key="5">
    <source>
        <dbReference type="ARBA" id="ARBA00022777"/>
    </source>
</evidence>
<feature type="region of interest" description="Disordered" evidence="6">
    <location>
        <begin position="626"/>
        <end position="745"/>
    </location>
</feature>
<evidence type="ECO:0000256" key="4">
    <source>
        <dbReference type="ARBA" id="ARBA00022679"/>
    </source>
</evidence>